<gene>
    <name evidence="3" type="ORF">J2W49_004078</name>
</gene>
<feature type="region of interest" description="Disordered" evidence="1">
    <location>
        <begin position="127"/>
        <end position="154"/>
    </location>
</feature>
<dbReference type="RefSeq" id="WP_310320515.1">
    <property type="nucleotide sequence ID" value="NZ_JAVDWU010000010.1"/>
</dbReference>
<evidence type="ECO:0000256" key="2">
    <source>
        <dbReference type="SAM" id="Phobius"/>
    </source>
</evidence>
<keyword evidence="2" id="KW-0472">Membrane</keyword>
<feature type="transmembrane region" description="Helical" evidence="2">
    <location>
        <begin position="58"/>
        <end position="79"/>
    </location>
</feature>
<protein>
    <submittedName>
        <fullName evidence="3">Uncharacterized protein</fullName>
    </submittedName>
</protein>
<name>A0ABU1WT74_9BURK</name>
<proteinExistence type="predicted"/>
<keyword evidence="4" id="KW-1185">Reference proteome</keyword>
<feature type="transmembrane region" description="Helical" evidence="2">
    <location>
        <begin position="91"/>
        <end position="110"/>
    </location>
</feature>
<keyword evidence="2" id="KW-1133">Transmembrane helix</keyword>
<feature type="compositionally biased region" description="Basic and acidic residues" evidence="1">
    <location>
        <begin position="127"/>
        <end position="146"/>
    </location>
</feature>
<sequence>MDLSLEDDEDRYELRITADDVREALLLDARRFMQLGLVGEVVFWLALIVVAVGGPVGLLAMGAYAGAAVAIAWGVIQVGKASDMRPAQQGLFLLLALAPIVRLIPVAAFIGRSSSVLSAEAARQRAQTREAQRAEKSRSRSKPETAKRKKPADEVEVFDGLEGVHRVDTLAAARTQPVAPANSPATPAASAVQWPANDVVRQQALARLSTALPRIRLIDTEGLADGMLMPPELVMRDLNIPLDGDPSLLDLPVTRATKGAFGVQYMVEDGKRFNTVLASDLADAGLTVDALHRLALVNLRRLVKGELRLKRANSKDAGYRAMRIKLDGSHESSVLLLDDLWDKTLKKHTPNGVVAVMPSRDVCTFIDLSALTKGGLADLREAMLYAKRLNGEAVNAILHRQGRHWALAGELDGV</sequence>
<accession>A0ABU1WT74</accession>
<keyword evidence="2" id="KW-0812">Transmembrane</keyword>
<dbReference type="EMBL" id="JAVDWU010000010">
    <property type="protein sequence ID" value="MDR7152102.1"/>
    <property type="molecule type" value="Genomic_DNA"/>
</dbReference>
<evidence type="ECO:0000313" key="3">
    <source>
        <dbReference type="EMBL" id="MDR7152102.1"/>
    </source>
</evidence>
<organism evidence="3 4">
    <name type="scientific">Hydrogenophaga palleronii</name>
    <dbReference type="NCBI Taxonomy" id="65655"/>
    <lineage>
        <taxon>Bacteria</taxon>
        <taxon>Pseudomonadati</taxon>
        <taxon>Pseudomonadota</taxon>
        <taxon>Betaproteobacteria</taxon>
        <taxon>Burkholderiales</taxon>
        <taxon>Comamonadaceae</taxon>
        <taxon>Hydrogenophaga</taxon>
    </lineage>
</organism>
<reference evidence="3 4" key="1">
    <citation type="submission" date="2023-07" db="EMBL/GenBank/DDBJ databases">
        <title>Sorghum-associated microbial communities from plants grown in Nebraska, USA.</title>
        <authorList>
            <person name="Schachtman D."/>
        </authorList>
    </citation>
    <scope>NUCLEOTIDE SEQUENCE [LARGE SCALE GENOMIC DNA]</scope>
    <source>
        <strain evidence="3 4">4249</strain>
    </source>
</reference>
<comment type="caution">
    <text evidence="3">The sequence shown here is derived from an EMBL/GenBank/DDBJ whole genome shotgun (WGS) entry which is preliminary data.</text>
</comment>
<dbReference type="Proteomes" id="UP001265700">
    <property type="component" value="Unassembled WGS sequence"/>
</dbReference>
<evidence type="ECO:0000256" key="1">
    <source>
        <dbReference type="SAM" id="MobiDB-lite"/>
    </source>
</evidence>
<evidence type="ECO:0000313" key="4">
    <source>
        <dbReference type="Proteomes" id="UP001265700"/>
    </source>
</evidence>